<dbReference type="EMBL" id="FOSZ01000001">
    <property type="protein sequence ID" value="SFK67555.1"/>
    <property type="molecule type" value="Genomic_DNA"/>
</dbReference>
<keyword evidence="2" id="KW-1185">Reference proteome</keyword>
<evidence type="ECO:0000313" key="1">
    <source>
        <dbReference type="EMBL" id="SFK67555.1"/>
    </source>
</evidence>
<reference evidence="2" key="1">
    <citation type="submission" date="2016-10" db="EMBL/GenBank/DDBJ databases">
        <authorList>
            <person name="Varghese N."/>
            <person name="Submissions S."/>
        </authorList>
    </citation>
    <scope>NUCLEOTIDE SEQUENCE [LARGE SCALE GENOMIC DNA]</scope>
    <source>
        <strain evidence="2">DSM 28453</strain>
    </source>
</reference>
<evidence type="ECO:0008006" key="3">
    <source>
        <dbReference type="Google" id="ProtNLM"/>
    </source>
</evidence>
<name>A0A1I4BFE4_9RHOB</name>
<dbReference type="AlphaFoldDB" id="A0A1I4BFE4"/>
<evidence type="ECO:0000313" key="2">
    <source>
        <dbReference type="Proteomes" id="UP000198851"/>
    </source>
</evidence>
<dbReference type="STRING" id="1280847.SAMN04488036_1011010"/>
<dbReference type="Proteomes" id="UP000198851">
    <property type="component" value="Unassembled WGS sequence"/>
</dbReference>
<organism evidence="1 2">
    <name type="scientific">Shimia haliotis</name>
    <dbReference type="NCBI Taxonomy" id="1280847"/>
    <lineage>
        <taxon>Bacteria</taxon>
        <taxon>Pseudomonadati</taxon>
        <taxon>Pseudomonadota</taxon>
        <taxon>Alphaproteobacteria</taxon>
        <taxon>Rhodobacterales</taxon>
        <taxon>Roseobacteraceae</taxon>
    </lineage>
</organism>
<dbReference type="InterPro" id="IPR021848">
    <property type="entry name" value="HODM_asu-like"/>
</dbReference>
<gene>
    <name evidence="1" type="ORF">SAMN04488036_1011010</name>
</gene>
<accession>A0A1I4BFE4</accession>
<dbReference type="Pfam" id="PF11927">
    <property type="entry name" value="HODM_asu-like"/>
    <property type="match status" value="1"/>
</dbReference>
<sequence>MVDEVYGAQMSERERFLSERRSEVLDITEGAEPACEELLDAVLADLALRDDFEVSEGEVLCPDQRRVTVDRRDPLGTVGRLVQQDFCIHERRGDEHVMTAAVLCFPASWTLSEKIGKPLTSIHIPVPEYDGDVAKRVQRLFDGIKVGRPMWRKNANWYLDPDLFHPMRENAPRKQEVEGDYLRTERQSLLRLPKTQAVVFGIHTFVLRREDVQF</sequence>
<proteinExistence type="predicted"/>
<protein>
    <recommendedName>
        <fullName evidence="3">DUF3445 domain-containing protein</fullName>
    </recommendedName>
</protein>